<dbReference type="HOGENOM" id="CLU_3283009_0_0_2"/>
<name>G7VBJ8_9CREN</name>
<dbReference type="Proteomes" id="UP000005867">
    <property type="component" value="Chromosome"/>
</dbReference>
<proteinExistence type="predicted"/>
<dbReference type="GeneID" id="74305731"/>
<evidence type="ECO:0000313" key="2">
    <source>
        <dbReference type="EMBL" id="AET32428.1"/>
    </source>
</evidence>
<keyword evidence="3" id="KW-1185">Reference proteome</keyword>
<gene>
    <name evidence="2" type="ORF">P186_0989</name>
</gene>
<dbReference type="AlphaFoldDB" id="G7VBJ8"/>
<dbReference type="BioCyc" id="PSP1104324:GJSN-967-MONOMER"/>
<dbReference type="KEGG" id="pyr:P186_0989"/>
<evidence type="ECO:0000256" key="1">
    <source>
        <dbReference type="SAM" id="MobiDB-lite"/>
    </source>
</evidence>
<sequence>MDCGRKHDVDKNAVPRHPPRHEFEREAAIQDEPDAKQTAS</sequence>
<protein>
    <submittedName>
        <fullName evidence="2">Uncharacterized protein</fullName>
    </submittedName>
</protein>
<dbReference type="EMBL" id="CP003098">
    <property type="protein sequence ID" value="AET32428.1"/>
    <property type="molecule type" value="Genomic_DNA"/>
</dbReference>
<dbReference type="RefSeq" id="WP_014288256.1">
    <property type="nucleotide sequence ID" value="NC_016645.1"/>
</dbReference>
<organism evidence="2 3">
    <name type="scientific">Pyrobaculum ferrireducens</name>
    <dbReference type="NCBI Taxonomy" id="1104324"/>
    <lineage>
        <taxon>Archaea</taxon>
        <taxon>Thermoproteota</taxon>
        <taxon>Thermoprotei</taxon>
        <taxon>Thermoproteales</taxon>
        <taxon>Thermoproteaceae</taxon>
        <taxon>Pyrobaculum</taxon>
    </lineage>
</organism>
<reference evidence="2 3" key="1">
    <citation type="journal article" date="2012" name="J. Bacteriol.">
        <title>Complete genome sequence of strain 1860, a crenarchaeon of the genus pyrobaculum able to grow with various electron acceptors.</title>
        <authorList>
            <person name="Mardanov A.V."/>
            <person name="Gumerov V.M."/>
            <person name="Slobodkina G.B."/>
            <person name="Beletsky A.V."/>
            <person name="Bonch-Osmolovskaya E.A."/>
            <person name="Ravin N.V."/>
            <person name="Skryabin K.G."/>
        </authorList>
    </citation>
    <scope>NUCLEOTIDE SEQUENCE [LARGE SCALE GENOMIC DNA]</scope>
    <source>
        <strain evidence="2 3">1860</strain>
    </source>
</reference>
<accession>G7VBJ8</accession>
<feature type="compositionally biased region" description="Basic and acidic residues" evidence="1">
    <location>
        <begin position="1"/>
        <end position="13"/>
    </location>
</feature>
<evidence type="ECO:0000313" key="3">
    <source>
        <dbReference type="Proteomes" id="UP000005867"/>
    </source>
</evidence>
<feature type="region of interest" description="Disordered" evidence="1">
    <location>
        <begin position="1"/>
        <end position="40"/>
    </location>
</feature>